<organism evidence="5 6">
    <name type="scientific">Durusdinium trenchii</name>
    <dbReference type="NCBI Taxonomy" id="1381693"/>
    <lineage>
        <taxon>Eukaryota</taxon>
        <taxon>Sar</taxon>
        <taxon>Alveolata</taxon>
        <taxon>Dinophyceae</taxon>
        <taxon>Suessiales</taxon>
        <taxon>Symbiodiniaceae</taxon>
        <taxon>Durusdinium</taxon>
    </lineage>
</organism>
<dbReference type="PANTHER" id="PTHR47936">
    <property type="entry name" value="PPR_LONG DOMAIN-CONTAINING PROTEIN"/>
    <property type="match status" value="1"/>
</dbReference>
<evidence type="ECO:0000256" key="1">
    <source>
        <dbReference type="ARBA" id="ARBA00022737"/>
    </source>
</evidence>
<dbReference type="InterPro" id="IPR002885">
    <property type="entry name" value="PPR_rpt"/>
</dbReference>
<evidence type="ECO:0000256" key="4">
    <source>
        <dbReference type="SAM" id="MobiDB-lite"/>
    </source>
</evidence>
<reference evidence="5 6" key="1">
    <citation type="submission" date="2024-02" db="EMBL/GenBank/DDBJ databases">
        <authorList>
            <person name="Chen Y."/>
            <person name="Shah S."/>
            <person name="Dougan E. K."/>
            <person name="Thang M."/>
            <person name="Chan C."/>
        </authorList>
    </citation>
    <scope>NUCLEOTIDE SEQUENCE [LARGE SCALE GENOMIC DNA]</scope>
</reference>
<dbReference type="Pfam" id="PF01535">
    <property type="entry name" value="PPR"/>
    <property type="match status" value="1"/>
</dbReference>
<dbReference type="Proteomes" id="UP001642484">
    <property type="component" value="Unassembled WGS sequence"/>
</dbReference>
<dbReference type="EMBL" id="CAXAMN010028861">
    <property type="protein sequence ID" value="CAK9117942.1"/>
    <property type="molecule type" value="Genomic_DNA"/>
</dbReference>
<gene>
    <name evidence="5" type="ORF">CCMP2556_LOCUS55152</name>
</gene>
<dbReference type="PROSITE" id="PS51375">
    <property type="entry name" value="PPR"/>
    <property type="match status" value="6"/>
</dbReference>
<feature type="coiled-coil region" evidence="3">
    <location>
        <begin position="112"/>
        <end position="143"/>
    </location>
</feature>
<keyword evidence="1" id="KW-0677">Repeat</keyword>
<feature type="repeat" description="PPR" evidence="2">
    <location>
        <begin position="386"/>
        <end position="420"/>
    </location>
</feature>
<proteinExistence type="predicted"/>
<feature type="repeat" description="PPR" evidence="2">
    <location>
        <begin position="457"/>
        <end position="491"/>
    </location>
</feature>
<protein>
    <recommendedName>
        <fullName evidence="7">Pentatricopeptide repeat-containing protein</fullName>
    </recommendedName>
</protein>
<dbReference type="SUPFAM" id="SSF81901">
    <property type="entry name" value="HCP-like"/>
    <property type="match status" value="1"/>
</dbReference>
<evidence type="ECO:0000313" key="6">
    <source>
        <dbReference type="Proteomes" id="UP001642484"/>
    </source>
</evidence>
<evidence type="ECO:0000256" key="2">
    <source>
        <dbReference type="PROSITE-ProRule" id="PRU00708"/>
    </source>
</evidence>
<evidence type="ECO:0008006" key="7">
    <source>
        <dbReference type="Google" id="ProtNLM"/>
    </source>
</evidence>
<accession>A0ABP0SZR4</accession>
<feature type="repeat" description="PPR" evidence="2">
    <location>
        <begin position="351"/>
        <end position="385"/>
    </location>
</feature>
<evidence type="ECO:0000313" key="5">
    <source>
        <dbReference type="EMBL" id="CAK9117942.1"/>
    </source>
</evidence>
<evidence type="ECO:0000256" key="3">
    <source>
        <dbReference type="SAM" id="Coils"/>
    </source>
</evidence>
<keyword evidence="3" id="KW-0175">Coiled coil</keyword>
<keyword evidence="6" id="KW-1185">Reference proteome</keyword>
<feature type="repeat" description="PPR" evidence="2">
    <location>
        <begin position="316"/>
        <end position="350"/>
    </location>
</feature>
<feature type="repeat" description="PPR" evidence="2">
    <location>
        <begin position="206"/>
        <end position="240"/>
    </location>
</feature>
<dbReference type="PANTHER" id="PTHR47936:SF1">
    <property type="entry name" value="PENTATRICOPEPTIDE REPEAT-CONTAINING PROTEIN GUN1, CHLOROPLASTIC"/>
    <property type="match status" value="1"/>
</dbReference>
<sequence>MADENSASTSYLCDPRCWRSECERKAQCYFQCSSRDCPGPPGSSGKNRRIVLCDRCAHEGACPFCSASIQREDLQSVTDKPAAATSTGSADGERGQCFNRPAASSGTDHQTLEQCNQRLEGLANRVQERVRELKREQMELAISAFDHPEIAKLVEEGKKLYQSLTCKGLQPDGVTYQWMMSLCARAKDQKEVEKWANEMEESGNSSRDAYNSAMFAFAVPGGVDRADMWFKRMNQKGIKPDVKSYTILIQACAVCGNSTRADFYFEQMRSAKLKPDGVTFGLLIGACAKDKSNPARSLQKAEELWKNMKKARVKPHNVTFMQMLNVYADAGNMRRATHFFEESAKAGFKPDVVAFTTMISLFSKTGNVQGAEEWFDKMKAADVIPSVAAFNSMLRVCGTAGDVQSARKWLAKLTAARFKPTWDTYEALIIGELNRKDFTQADWWLHCMLLDSEVIPTLTTLKLLLQACEPSGNLPQAKLWFNKMEKAGVKPDVHACNSMLRTSAVHDSSIWSIWQQIRGGPSKEQLKWFLEMQRLDVYPNEETYHILTNSRNSRSISPAAIFIAALQVCRFC</sequence>
<dbReference type="Pfam" id="PF13812">
    <property type="entry name" value="PPR_3"/>
    <property type="match status" value="3"/>
</dbReference>
<comment type="caution">
    <text evidence="5">The sequence shown here is derived from an EMBL/GenBank/DDBJ whole genome shotgun (WGS) entry which is preliminary data.</text>
</comment>
<feature type="repeat" description="PPR" evidence="2">
    <location>
        <begin position="241"/>
        <end position="275"/>
    </location>
</feature>
<dbReference type="NCBIfam" id="TIGR00756">
    <property type="entry name" value="PPR"/>
    <property type="match status" value="2"/>
</dbReference>
<feature type="region of interest" description="Disordered" evidence="4">
    <location>
        <begin position="76"/>
        <end position="110"/>
    </location>
</feature>
<dbReference type="InterPro" id="IPR011990">
    <property type="entry name" value="TPR-like_helical_dom_sf"/>
</dbReference>
<dbReference type="Gene3D" id="1.25.40.10">
    <property type="entry name" value="Tetratricopeptide repeat domain"/>
    <property type="match status" value="4"/>
</dbReference>
<name>A0ABP0SZR4_9DINO</name>